<evidence type="ECO:0000313" key="7">
    <source>
        <dbReference type="Proteomes" id="UP001282284"/>
    </source>
</evidence>
<dbReference type="InterPro" id="IPR024474">
    <property type="entry name" value="Znf_dom_IS66"/>
</dbReference>
<organism evidence="6 7">
    <name type="scientific">Sporosarcina saromensis</name>
    <dbReference type="NCBI Taxonomy" id="359365"/>
    <lineage>
        <taxon>Bacteria</taxon>
        <taxon>Bacillati</taxon>
        <taxon>Bacillota</taxon>
        <taxon>Bacilli</taxon>
        <taxon>Bacillales</taxon>
        <taxon>Caryophanaceae</taxon>
        <taxon>Sporosarcina</taxon>
    </lineage>
</organism>
<evidence type="ECO:0000313" key="6">
    <source>
        <dbReference type="EMBL" id="MDW0115314.1"/>
    </source>
</evidence>
<accession>A0ABU4GE94</accession>
<feature type="compositionally biased region" description="Polar residues" evidence="1">
    <location>
        <begin position="33"/>
        <end position="47"/>
    </location>
</feature>
<dbReference type="Proteomes" id="UP001282284">
    <property type="component" value="Unassembled WGS sequence"/>
</dbReference>
<feature type="domain" description="Transposase IS66 C-terminal" evidence="5">
    <location>
        <begin position="434"/>
        <end position="474"/>
    </location>
</feature>
<feature type="domain" description="Transposase TnpC homeodomain" evidence="4">
    <location>
        <begin position="2"/>
        <end position="69"/>
    </location>
</feature>
<dbReference type="PANTHER" id="PTHR33678">
    <property type="entry name" value="BLL1576 PROTEIN"/>
    <property type="match status" value="1"/>
</dbReference>
<evidence type="ECO:0000256" key="1">
    <source>
        <dbReference type="SAM" id="MobiDB-lite"/>
    </source>
</evidence>
<proteinExistence type="predicted"/>
<dbReference type="InterPro" id="IPR004291">
    <property type="entry name" value="Transposase_IS66_central"/>
</dbReference>
<dbReference type="Pfam" id="PF13007">
    <property type="entry name" value="LZ_Tnp_IS66"/>
    <property type="match status" value="1"/>
</dbReference>
<dbReference type="Pfam" id="PF13817">
    <property type="entry name" value="DDE_Tnp_IS66_C"/>
    <property type="match status" value="1"/>
</dbReference>
<dbReference type="Pfam" id="PF13005">
    <property type="entry name" value="zf-IS66"/>
    <property type="match status" value="1"/>
</dbReference>
<evidence type="ECO:0000259" key="4">
    <source>
        <dbReference type="Pfam" id="PF13007"/>
    </source>
</evidence>
<evidence type="ECO:0000259" key="3">
    <source>
        <dbReference type="Pfam" id="PF13005"/>
    </source>
</evidence>
<dbReference type="InterPro" id="IPR024463">
    <property type="entry name" value="Transposase_TnpC_homeodom"/>
</dbReference>
<gene>
    <name evidence="6" type="ORF">QT711_19375</name>
</gene>
<dbReference type="InterPro" id="IPR039552">
    <property type="entry name" value="IS66_C"/>
</dbReference>
<sequence length="487" mass="55538">MFRLQKQRQFGASSEKFPSGQLTLFGEETSHSSTLENTTVQGTSKAYNQKKKKRKVRESLNNELPVTVVHHSLPLKEQACSDCGHSMHVMKKEIRREIKIIPARAEIVQHERDVFSCRTCEKENTHTPIVRASMPEAVIPKSMASPSAIAYVVTQRYMYATPLHRLEAQFRQLGVNLSRQTMSNWLVLSTEELLRPLYSAMHQFILSLPVLHADESTQQVLYEEGKQPSSKSYIWLYRTGRIGPPCAIYVYSSTRSATNPKLFLENFKGTLHTDGYSGYEGLENVSLSGCWAHLRRYFDKAVKAAPKNKKEAPTLSELALMKIGEIYKIERKITSQSFAKRRKVRRKESLPLAEAFFAWLQSIQPIVTPKSQLGKAIKYGINQKEKLLRPFLDGILDIDNNRAERSIRPFVLGRKNSLFSITPKGAQSTAILYSIVESAKENKLNVLAYLVHLYETLPNIDKNNVNELAKLFPWSKKLPEQCYLSKN</sequence>
<feature type="domain" description="Transposase IS66 zinc-finger binding" evidence="3">
    <location>
        <begin position="77"/>
        <end position="121"/>
    </location>
</feature>
<dbReference type="InterPro" id="IPR052344">
    <property type="entry name" value="Transposase-related"/>
</dbReference>
<feature type="region of interest" description="Disordered" evidence="1">
    <location>
        <begin position="33"/>
        <end position="57"/>
    </location>
</feature>
<evidence type="ECO:0000259" key="5">
    <source>
        <dbReference type="Pfam" id="PF13817"/>
    </source>
</evidence>
<name>A0ABU4GE94_9BACL</name>
<dbReference type="NCBIfam" id="NF033517">
    <property type="entry name" value="transpos_IS66"/>
    <property type="match status" value="1"/>
</dbReference>
<comment type="caution">
    <text evidence="6">The sequence shown here is derived from an EMBL/GenBank/DDBJ whole genome shotgun (WGS) entry which is preliminary data.</text>
</comment>
<evidence type="ECO:0000259" key="2">
    <source>
        <dbReference type="Pfam" id="PF03050"/>
    </source>
</evidence>
<feature type="domain" description="Transposase IS66 central" evidence="2">
    <location>
        <begin position="141"/>
        <end position="427"/>
    </location>
</feature>
<keyword evidence="7" id="KW-1185">Reference proteome</keyword>
<reference evidence="6 7" key="1">
    <citation type="submission" date="2023-06" db="EMBL/GenBank/DDBJ databases">
        <title>Sporosarcina sp. nov., isolated from Korean traditional fermented seafood 'Jeotgal'.</title>
        <authorList>
            <person name="Yang A.I."/>
            <person name="Shin N.-R."/>
        </authorList>
    </citation>
    <scope>NUCLEOTIDE SEQUENCE [LARGE SCALE GENOMIC DNA]</scope>
    <source>
        <strain evidence="6 7">KCTC13119</strain>
    </source>
</reference>
<dbReference type="EMBL" id="JAUBDI010000043">
    <property type="protein sequence ID" value="MDW0115314.1"/>
    <property type="molecule type" value="Genomic_DNA"/>
</dbReference>
<protein>
    <submittedName>
        <fullName evidence="6">IS66 family transposase</fullName>
    </submittedName>
</protein>
<dbReference type="Pfam" id="PF03050">
    <property type="entry name" value="DDE_Tnp_IS66"/>
    <property type="match status" value="1"/>
</dbReference>